<accession>A0AAD9HZW8</accession>
<protein>
    <recommendedName>
        <fullName evidence="7">Halogenase</fullName>
    </recommendedName>
</protein>
<dbReference type="InterPro" id="IPR036188">
    <property type="entry name" value="FAD/NAD-bd_sf"/>
</dbReference>
<dbReference type="EMBL" id="JAQQPM010000001">
    <property type="protein sequence ID" value="KAK2067807.1"/>
    <property type="molecule type" value="Genomic_DNA"/>
</dbReference>
<proteinExistence type="inferred from homology"/>
<dbReference type="InterPro" id="IPR006905">
    <property type="entry name" value="Flavin_halogenase"/>
</dbReference>
<dbReference type="PANTHER" id="PTHR43747:SF5">
    <property type="entry name" value="FAD-BINDING DOMAIN-CONTAINING PROTEIN"/>
    <property type="match status" value="1"/>
</dbReference>
<evidence type="ECO:0000313" key="6">
    <source>
        <dbReference type="Proteomes" id="UP001217918"/>
    </source>
</evidence>
<feature type="compositionally biased region" description="Basic and acidic residues" evidence="4">
    <location>
        <begin position="568"/>
        <end position="581"/>
    </location>
</feature>
<reference evidence="5" key="1">
    <citation type="journal article" date="2023" name="Mol. Plant Microbe Interact.">
        <title>Elucidating the Obligate Nature and Biological Capacity of an Invasive Fungal Corn Pathogen.</title>
        <authorList>
            <person name="MacCready J.S."/>
            <person name="Roggenkamp E.M."/>
            <person name="Gdanetz K."/>
            <person name="Chilvers M.I."/>
        </authorList>
    </citation>
    <scope>NUCLEOTIDE SEQUENCE</scope>
    <source>
        <strain evidence="5">PM02</strain>
    </source>
</reference>
<evidence type="ECO:0008006" key="7">
    <source>
        <dbReference type="Google" id="ProtNLM"/>
    </source>
</evidence>
<comment type="similarity">
    <text evidence="1">Belongs to the flavin-dependent halogenase family.</text>
</comment>
<dbReference type="Pfam" id="PF04820">
    <property type="entry name" value="Trp_halogenase"/>
    <property type="match status" value="2"/>
</dbReference>
<comment type="caution">
    <text evidence="5">The sequence shown here is derived from an EMBL/GenBank/DDBJ whole genome shotgun (WGS) entry which is preliminary data.</text>
</comment>
<organism evidence="5 6">
    <name type="scientific">Phyllachora maydis</name>
    <dbReference type="NCBI Taxonomy" id="1825666"/>
    <lineage>
        <taxon>Eukaryota</taxon>
        <taxon>Fungi</taxon>
        <taxon>Dikarya</taxon>
        <taxon>Ascomycota</taxon>
        <taxon>Pezizomycotina</taxon>
        <taxon>Sordariomycetes</taxon>
        <taxon>Sordariomycetidae</taxon>
        <taxon>Phyllachorales</taxon>
        <taxon>Phyllachoraceae</taxon>
        <taxon>Phyllachora</taxon>
    </lineage>
</organism>
<keyword evidence="2" id="KW-0560">Oxidoreductase</keyword>
<name>A0AAD9HZW8_9PEZI</name>
<keyword evidence="6" id="KW-1185">Reference proteome</keyword>
<evidence type="ECO:0000256" key="2">
    <source>
        <dbReference type="ARBA" id="ARBA00023002"/>
    </source>
</evidence>
<dbReference type="Gene3D" id="3.50.50.60">
    <property type="entry name" value="FAD/NAD(P)-binding domain"/>
    <property type="match status" value="1"/>
</dbReference>
<feature type="region of interest" description="Disordered" evidence="4">
    <location>
        <begin position="561"/>
        <end position="581"/>
    </location>
</feature>
<evidence type="ECO:0000256" key="1">
    <source>
        <dbReference type="ARBA" id="ARBA00005706"/>
    </source>
</evidence>
<sequence>MSIPESCAVLVIGGGPAGSYAASALAREGVDVVLLELDHFPRYHVGESMLASMRHFLRFIDLEKTFEAYGFERKNGAAFKLNSKRPGYTDFLQANGPQGYSWNVIRAESDKLMLDHAAQSGARTFQGVKVESVAFVPTGPESDFPHDDGRVANPGRAVSAAWSRKADGATGSIAFDFVIDASGRNGLLSTRYLKNRRFNDGLKNVAQWGYWADAAPYAPGTPHEGAPLFEALADQSGWCWAIPLHDGTLSVGVVMRQDLHTARKRGLAQAEAGAGPDAEALYRHCLTLAPVILARLAGAGFRHDKGGVRFASDWSYSAAAYAGPNFRLAGDAGCFVDPYFSSGVHLALASGLAAAASVQAARPGGGLTALEAARWHSAKVAETYSRFLLTVLTALRQIRAGDEPVVTDFDEDGFDRAFALFKPIIQGQADADVGGRLTQELVSKSVDFCMNAFADVTPAQGRAVLQKLGPEAAAPEALEKLLTADEMAVLRTVRARQMLRAEEALNLDLFKADVVDGFVPRLVTGKLGLDRVTTTGQNGVAAADRSDTLFEAGLSGHARLPEGLMSEVGERGEKRSAGHGV</sequence>
<gene>
    <name evidence="5" type="ORF">P8C59_001514</name>
</gene>
<dbReference type="GO" id="GO:0004497">
    <property type="term" value="F:monooxygenase activity"/>
    <property type="evidence" value="ECO:0007669"/>
    <property type="project" value="UniProtKB-KW"/>
</dbReference>
<dbReference type="AlphaFoldDB" id="A0AAD9HZW8"/>
<dbReference type="InterPro" id="IPR050816">
    <property type="entry name" value="Flavin-dep_Halogenase_NPB"/>
</dbReference>
<dbReference type="PANTHER" id="PTHR43747">
    <property type="entry name" value="FAD-BINDING PROTEIN"/>
    <property type="match status" value="1"/>
</dbReference>
<evidence type="ECO:0000313" key="5">
    <source>
        <dbReference type="EMBL" id="KAK2067807.1"/>
    </source>
</evidence>
<dbReference type="Proteomes" id="UP001217918">
    <property type="component" value="Unassembled WGS sequence"/>
</dbReference>
<dbReference type="SUPFAM" id="SSF51905">
    <property type="entry name" value="FAD/NAD(P)-binding domain"/>
    <property type="match status" value="1"/>
</dbReference>
<evidence type="ECO:0000256" key="4">
    <source>
        <dbReference type="SAM" id="MobiDB-lite"/>
    </source>
</evidence>
<keyword evidence="3" id="KW-0503">Monooxygenase</keyword>
<evidence type="ECO:0000256" key="3">
    <source>
        <dbReference type="ARBA" id="ARBA00023033"/>
    </source>
</evidence>